<feature type="signal peptide" evidence="2">
    <location>
        <begin position="1"/>
        <end position="19"/>
    </location>
</feature>
<feature type="region of interest" description="Disordered" evidence="1">
    <location>
        <begin position="250"/>
        <end position="275"/>
    </location>
</feature>
<proteinExistence type="predicted"/>
<evidence type="ECO:0000313" key="4">
    <source>
        <dbReference type="RefSeq" id="XP_031568690.1"/>
    </source>
</evidence>
<dbReference type="KEGG" id="aten:116303308"/>
<dbReference type="Proteomes" id="UP000515163">
    <property type="component" value="Unplaced"/>
</dbReference>
<keyword evidence="3" id="KW-1185">Reference proteome</keyword>
<name>A0A6P8INS4_ACTTE</name>
<sequence length="287" mass="33461">MLLANTLLFLLLPLALVGAISHEEKPENIPPKSEIVFRIKRLMQMLRDRRKQDVEKVREVQEALSSRSMIERRRQLEEVLRENPGLSALIKNSLNKRREEEVRMLENDPRRRCRPGIFFCKKSRDQVSTEDAASLKKLSKLDDEIGKRRRCRPGLFWCDKNDATATTDTQTQKKSLDLPKIKDDMKQETKQDVIDRIVSIISKEQEDPQKRRRCRPGMFTCVQRDEDRNVEILRVPADSPRAGEKLADDLMESVNKKNAKDSDDSPQSEKTSFDVKQITKILESYKR</sequence>
<dbReference type="AlphaFoldDB" id="A0A6P8INS4"/>
<evidence type="ECO:0000256" key="1">
    <source>
        <dbReference type="SAM" id="MobiDB-lite"/>
    </source>
</evidence>
<feature type="chain" id="PRO_5044653213" evidence="2">
    <location>
        <begin position="20"/>
        <end position="287"/>
    </location>
</feature>
<dbReference type="OrthoDB" id="10312022at2759"/>
<accession>A0A6P8INS4</accession>
<evidence type="ECO:0000313" key="3">
    <source>
        <dbReference type="Proteomes" id="UP000515163"/>
    </source>
</evidence>
<gene>
    <name evidence="4 5 6" type="primary">LOC116303308</name>
</gene>
<dbReference type="RefSeq" id="XP_031568693.1">
    <property type="nucleotide sequence ID" value="XM_031712833.1"/>
</dbReference>
<reference evidence="4 5" key="1">
    <citation type="submission" date="2025-04" db="UniProtKB">
        <authorList>
            <consortium name="RefSeq"/>
        </authorList>
    </citation>
    <scope>IDENTIFICATION</scope>
    <source>
        <tissue evidence="4 5">Tentacle</tissue>
    </source>
</reference>
<dbReference type="RefSeq" id="XP_031568690.1">
    <property type="nucleotide sequence ID" value="XM_031712830.1"/>
</dbReference>
<dbReference type="RefSeq" id="XP_031568691.1">
    <property type="nucleotide sequence ID" value="XM_031712831.1"/>
</dbReference>
<dbReference type="GeneID" id="116303308"/>
<evidence type="ECO:0000256" key="2">
    <source>
        <dbReference type="SAM" id="SignalP"/>
    </source>
</evidence>
<keyword evidence="2" id="KW-0732">Signal</keyword>
<evidence type="ECO:0000313" key="6">
    <source>
        <dbReference type="RefSeq" id="XP_031568693.1"/>
    </source>
</evidence>
<feature type="compositionally biased region" description="Basic and acidic residues" evidence="1">
    <location>
        <begin position="250"/>
        <end position="263"/>
    </location>
</feature>
<evidence type="ECO:0000313" key="5">
    <source>
        <dbReference type="RefSeq" id="XP_031568691.1"/>
    </source>
</evidence>
<protein>
    <submittedName>
        <fullName evidence="4 5">Uncharacterized protein LOC116303308</fullName>
    </submittedName>
</protein>
<organism evidence="3 5">
    <name type="scientific">Actinia tenebrosa</name>
    <name type="common">Australian red waratah sea anemone</name>
    <dbReference type="NCBI Taxonomy" id="6105"/>
    <lineage>
        <taxon>Eukaryota</taxon>
        <taxon>Metazoa</taxon>
        <taxon>Cnidaria</taxon>
        <taxon>Anthozoa</taxon>
        <taxon>Hexacorallia</taxon>
        <taxon>Actiniaria</taxon>
        <taxon>Actiniidae</taxon>
        <taxon>Actinia</taxon>
    </lineage>
</organism>